<organism evidence="8 9">
    <name type="scientific">Bosea vaviloviae</name>
    <dbReference type="NCBI Taxonomy" id="1526658"/>
    <lineage>
        <taxon>Bacteria</taxon>
        <taxon>Pseudomonadati</taxon>
        <taxon>Pseudomonadota</taxon>
        <taxon>Alphaproteobacteria</taxon>
        <taxon>Hyphomicrobiales</taxon>
        <taxon>Boseaceae</taxon>
        <taxon>Bosea</taxon>
    </lineage>
</organism>
<evidence type="ECO:0000256" key="7">
    <source>
        <dbReference type="SAM" id="MobiDB-lite"/>
    </source>
</evidence>
<sequence>MTDQTASSGVEGERGITPVSGPVEGSGRALAKRGIGAAALITFSVLVIWSTWKGEKPVEQGGAKPIIRQTTTFEPAREAPGPAPVQQAALPVLPPQLAPAAAPPQTDKLMESARRAPVLAFNRPGRGPSGNGISEGASLPGSPLLAGAADSRNELADKLKATTIEGVRAARLPNRNLLVTQGTAIPCVLETAMSSDVPGFVSCVVLRDVLSDSGHVVLMEKGTQIVGEYRGQVRKGSKRMFVLWTRAKTPTGVIVALASPATDALGRAGFDGEIDTHFWERFGAALLLSIVSDAAAIGRQQLEDADIEIRNTSGAANTAAGIAVERSIDIPPTLNKNQGERVNIFVARDLDFSSVYDLKRIESHARILDRTVPGIDAGVASGSRVTKP</sequence>
<dbReference type="PATRIC" id="fig|1526658.3.peg.4249"/>
<dbReference type="EMBL" id="LGSZ01000049">
    <property type="protein sequence ID" value="KPH79451.1"/>
    <property type="molecule type" value="Genomic_DNA"/>
</dbReference>
<evidence type="ECO:0000313" key="9">
    <source>
        <dbReference type="Proteomes" id="UP000037822"/>
    </source>
</evidence>
<gene>
    <name evidence="8" type="ORF">AE618_18480</name>
</gene>
<keyword evidence="3" id="KW-1003">Cell membrane</keyword>
<evidence type="ECO:0000256" key="5">
    <source>
        <dbReference type="ARBA" id="ARBA00022989"/>
    </source>
</evidence>
<evidence type="ECO:0000313" key="8">
    <source>
        <dbReference type="EMBL" id="KPH79451.1"/>
    </source>
</evidence>
<evidence type="ECO:0000256" key="1">
    <source>
        <dbReference type="ARBA" id="ARBA00004162"/>
    </source>
</evidence>
<keyword evidence="5" id="KW-1133">Transmembrane helix</keyword>
<dbReference type="GO" id="GO:0005886">
    <property type="term" value="C:plasma membrane"/>
    <property type="evidence" value="ECO:0007669"/>
    <property type="project" value="UniProtKB-SubCell"/>
</dbReference>
<dbReference type="RefSeq" id="WP_054210544.1">
    <property type="nucleotide sequence ID" value="NZ_LGSZ01000049.1"/>
</dbReference>
<dbReference type="InterPro" id="IPR005498">
    <property type="entry name" value="T4SS_VirB10/TraB/TrbI"/>
</dbReference>
<dbReference type="CDD" id="cd16429">
    <property type="entry name" value="VirB10"/>
    <property type="match status" value="1"/>
</dbReference>
<keyword evidence="9" id="KW-1185">Reference proteome</keyword>
<evidence type="ECO:0000256" key="4">
    <source>
        <dbReference type="ARBA" id="ARBA00022692"/>
    </source>
</evidence>
<accession>A0A0N1N1Q3</accession>
<protein>
    <submittedName>
        <fullName evidence="8">Type IV secretion protein VirB10</fullName>
    </submittedName>
</protein>
<evidence type="ECO:0000256" key="3">
    <source>
        <dbReference type="ARBA" id="ARBA00022475"/>
    </source>
</evidence>
<reference evidence="8 9" key="1">
    <citation type="submission" date="2015-07" db="EMBL/GenBank/DDBJ databases">
        <title>Whole genome sequencing of Bosea vaviloviae isolated from cave pool.</title>
        <authorList>
            <person name="Tan N.E.H."/>
            <person name="Lee Y.P."/>
            <person name="Gan H.M."/>
            <person name="Barton H."/>
            <person name="Savka M.A."/>
        </authorList>
    </citation>
    <scope>NUCLEOTIDE SEQUENCE [LARGE SCALE GENOMIC DNA]</scope>
    <source>
        <strain evidence="8 9">SD260</strain>
    </source>
</reference>
<dbReference type="Pfam" id="PF03743">
    <property type="entry name" value="TrbI"/>
    <property type="match status" value="1"/>
</dbReference>
<dbReference type="Gene3D" id="2.40.128.260">
    <property type="entry name" value="Type IV secretion system, VirB10/TraB/TrbI"/>
    <property type="match status" value="2"/>
</dbReference>
<dbReference type="InterPro" id="IPR047695">
    <property type="entry name" value="T4SS_VirB10/PtlG"/>
</dbReference>
<proteinExistence type="inferred from homology"/>
<dbReference type="InterPro" id="IPR042217">
    <property type="entry name" value="T4SS_VirB10/TrbI"/>
</dbReference>
<dbReference type="AlphaFoldDB" id="A0A0N1N1Q3"/>
<evidence type="ECO:0000256" key="2">
    <source>
        <dbReference type="ARBA" id="ARBA00010265"/>
    </source>
</evidence>
<dbReference type="Proteomes" id="UP000037822">
    <property type="component" value="Unassembled WGS sequence"/>
</dbReference>
<comment type="subcellular location">
    <subcellularLocation>
        <location evidence="1">Cell membrane</location>
        <topology evidence="1">Single-pass membrane protein</topology>
    </subcellularLocation>
</comment>
<name>A0A0N1N1Q3_9HYPH</name>
<dbReference type="NCBIfam" id="NF038091">
    <property type="entry name" value="T4SS_VirB10"/>
    <property type="match status" value="1"/>
</dbReference>
<comment type="similarity">
    <text evidence="2">Belongs to the TrbI/VirB10 family.</text>
</comment>
<keyword evidence="6" id="KW-0472">Membrane</keyword>
<comment type="caution">
    <text evidence="8">The sequence shown here is derived from an EMBL/GenBank/DDBJ whole genome shotgun (WGS) entry which is preliminary data.</text>
</comment>
<feature type="region of interest" description="Disordered" evidence="7">
    <location>
        <begin position="1"/>
        <end position="27"/>
    </location>
</feature>
<dbReference type="OrthoDB" id="9807354at2"/>
<keyword evidence="4" id="KW-0812">Transmembrane</keyword>
<evidence type="ECO:0000256" key="6">
    <source>
        <dbReference type="ARBA" id="ARBA00023136"/>
    </source>
</evidence>